<accession>A0ABW3QBS0</accession>
<dbReference type="PANTHER" id="PTHR46211">
    <property type="entry name" value="GLYCEROPHOSPHORYL DIESTER PHOSPHODIESTERASE"/>
    <property type="match status" value="1"/>
</dbReference>
<keyword evidence="1" id="KW-0732">Signal</keyword>
<dbReference type="InterPro" id="IPR030395">
    <property type="entry name" value="GP_PDE_dom"/>
</dbReference>
<feature type="signal peptide" evidence="1">
    <location>
        <begin position="1"/>
        <end position="23"/>
    </location>
</feature>
<keyword evidence="4" id="KW-1185">Reference proteome</keyword>
<reference evidence="4" key="1">
    <citation type="journal article" date="2019" name="Int. J. Syst. Evol. Microbiol.">
        <title>The Global Catalogue of Microorganisms (GCM) 10K type strain sequencing project: providing services to taxonomists for standard genome sequencing and annotation.</title>
        <authorList>
            <consortium name="The Broad Institute Genomics Platform"/>
            <consortium name="The Broad Institute Genome Sequencing Center for Infectious Disease"/>
            <person name="Wu L."/>
            <person name="Ma J."/>
        </authorList>
    </citation>
    <scope>NUCLEOTIDE SEQUENCE [LARGE SCALE GENOMIC DNA]</scope>
    <source>
        <strain evidence="4">CCUG 55608</strain>
    </source>
</reference>
<dbReference type="RefSeq" id="WP_265992901.1">
    <property type="nucleotide sequence ID" value="NZ_CP110973.1"/>
</dbReference>
<protein>
    <submittedName>
        <fullName evidence="3">Glycerophosphodiester phosphodiesterase</fullName>
    </submittedName>
</protein>
<evidence type="ECO:0000313" key="3">
    <source>
        <dbReference type="EMBL" id="MFD1142410.1"/>
    </source>
</evidence>
<dbReference type="Pfam" id="PF03009">
    <property type="entry name" value="GDPD"/>
    <property type="match status" value="1"/>
</dbReference>
<evidence type="ECO:0000256" key="1">
    <source>
        <dbReference type="SAM" id="SignalP"/>
    </source>
</evidence>
<dbReference type="Gene3D" id="3.20.20.190">
    <property type="entry name" value="Phosphatidylinositol (PI) phosphodiesterase"/>
    <property type="match status" value="1"/>
</dbReference>
<dbReference type="PROSITE" id="PS51704">
    <property type="entry name" value="GP_PDE"/>
    <property type="match status" value="1"/>
</dbReference>
<dbReference type="InterPro" id="IPR017946">
    <property type="entry name" value="PLC-like_Pdiesterase_TIM-brl"/>
</dbReference>
<name>A0ABW3QBS0_9BACT</name>
<dbReference type="SUPFAM" id="SSF51695">
    <property type="entry name" value="PLC-like phosphodiesterases"/>
    <property type="match status" value="1"/>
</dbReference>
<proteinExistence type="predicted"/>
<feature type="domain" description="GP-PDE" evidence="2">
    <location>
        <begin position="25"/>
        <end position="254"/>
    </location>
</feature>
<dbReference type="EMBL" id="JBHTLP010000008">
    <property type="protein sequence ID" value="MFD1142410.1"/>
    <property type="molecule type" value="Genomic_DNA"/>
</dbReference>
<dbReference type="PANTHER" id="PTHR46211:SF1">
    <property type="entry name" value="GLYCEROPHOSPHODIESTER PHOSPHODIESTERASE, CYTOPLASMIC"/>
    <property type="match status" value="1"/>
</dbReference>
<evidence type="ECO:0000259" key="2">
    <source>
        <dbReference type="PROSITE" id="PS51704"/>
    </source>
</evidence>
<gene>
    <name evidence="3" type="ORF">ACFQ4C_14890</name>
</gene>
<dbReference type="Proteomes" id="UP001597116">
    <property type="component" value="Unassembled WGS sequence"/>
</dbReference>
<organism evidence="3 4">
    <name type="scientific">Larkinella insperata</name>
    <dbReference type="NCBI Taxonomy" id="332158"/>
    <lineage>
        <taxon>Bacteria</taxon>
        <taxon>Pseudomonadati</taxon>
        <taxon>Bacteroidota</taxon>
        <taxon>Cytophagia</taxon>
        <taxon>Cytophagales</taxon>
        <taxon>Spirosomataceae</taxon>
        <taxon>Larkinella</taxon>
    </lineage>
</organism>
<evidence type="ECO:0000313" key="4">
    <source>
        <dbReference type="Proteomes" id="UP001597116"/>
    </source>
</evidence>
<sequence length="255" mass="28234">MKIVFNTAIAAVLLTCSTLPSMAQTKVIAHRGAWKNTGAPQNSIASLQQAIKLGCYGSEFDVHMTADSALVVNHDHDLQGVNLETAPAAQINALKLSNGESLPTLESYLKEGLKQKKTRLILEIKASKVSKEHSLALATKCVQAVKAQKGRKLVDYISFDYDVCKKVKELDPSANVAYLMGDKTPEQLAADGLYGLDYHHSIMKKNENWIQDAHQKKLTVNVWTVNDPDTMNWLLERKADFITTDEPEKLLTLTK</sequence>
<comment type="caution">
    <text evidence="3">The sequence shown here is derived from an EMBL/GenBank/DDBJ whole genome shotgun (WGS) entry which is preliminary data.</text>
</comment>
<feature type="chain" id="PRO_5045064210" evidence="1">
    <location>
        <begin position="24"/>
        <end position="255"/>
    </location>
</feature>